<evidence type="ECO:0000313" key="2">
    <source>
        <dbReference type="Proteomes" id="UP000705823"/>
    </source>
</evidence>
<dbReference type="EMBL" id="RKLU01000001">
    <property type="protein sequence ID" value="TQQ83836.1"/>
    <property type="molecule type" value="Genomic_DNA"/>
</dbReference>
<name>A0A8J8PEV4_9EURY</name>
<dbReference type="Proteomes" id="UP000705823">
    <property type="component" value="Unassembled WGS sequence"/>
</dbReference>
<evidence type="ECO:0000313" key="1">
    <source>
        <dbReference type="EMBL" id="TQQ83836.1"/>
    </source>
</evidence>
<proteinExistence type="predicted"/>
<dbReference type="InterPro" id="IPR036390">
    <property type="entry name" value="WH_DNA-bd_sf"/>
</dbReference>
<dbReference type="InterPro" id="IPR036388">
    <property type="entry name" value="WH-like_DNA-bd_sf"/>
</dbReference>
<dbReference type="RefSeq" id="WP_142978753.1">
    <property type="nucleotide sequence ID" value="NZ_RKLU01000001.1"/>
</dbReference>
<accession>A0A8J8PEV4</accession>
<keyword evidence="2" id="KW-1185">Reference proteome</keyword>
<organism evidence="1 2">
    <name type="scientific">Halonotius terrestris</name>
    <dbReference type="NCBI Taxonomy" id="2487750"/>
    <lineage>
        <taxon>Archaea</taxon>
        <taxon>Methanobacteriati</taxon>
        <taxon>Methanobacteriota</taxon>
        <taxon>Stenosarchaea group</taxon>
        <taxon>Halobacteria</taxon>
        <taxon>Halobacteriales</taxon>
        <taxon>Haloferacaceae</taxon>
        <taxon>Halonotius</taxon>
    </lineage>
</organism>
<dbReference type="Gene3D" id="1.10.10.10">
    <property type="entry name" value="Winged helix-like DNA-binding domain superfamily/Winged helix DNA-binding domain"/>
    <property type="match status" value="1"/>
</dbReference>
<comment type="caution">
    <text evidence="1">The sequence shown here is derived from an EMBL/GenBank/DDBJ whole genome shotgun (WGS) entry which is preliminary data.</text>
</comment>
<sequence length="111" mass="12255">MIDETDTTVEQLSARERRRLFRTLRTGECGLAELRQTTGVAAKTLAATLDDLRERGLLEERTTERETLETEYRCSQELTGAEPAPITRSYVLTATGESVCATLNTTVCAAV</sequence>
<reference evidence="1" key="1">
    <citation type="submission" date="2019-02" db="EMBL/GenBank/DDBJ databases">
        <title>Halonotius sp. a new haloarchaeum isolated from saline soil.</title>
        <authorList>
            <person name="Duran-Viseras A."/>
            <person name="Sanchez-Porro C."/>
            <person name="Ventosa A."/>
        </authorList>
    </citation>
    <scope>NUCLEOTIDE SEQUENCE</scope>
    <source>
        <strain evidence="1">F15B</strain>
    </source>
</reference>
<protein>
    <submittedName>
        <fullName evidence="1">Uncharacterized protein</fullName>
    </submittedName>
</protein>
<dbReference type="AlphaFoldDB" id="A0A8J8PEV4"/>
<gene>
    <name evidence="1" type="ORF">EGH24_03405</name>
</gene>
<dbReference type="SUPFAM" id="SSF46785">
    <property type="entry name" value="Winged helix' DNA-binding domain"/>
    <property type="match status" value="1"/>
</dbReference>